<dbReference type="InterPro" id="IPR000182">
    <property type="entry name" value="GNAT_dom"/>
</dbReference>
<dbReference type="SUPFAM" id="SSF55729">
    <property type="entry name" value="Acyl-CoA N-acyltransferases (Nat)"/>
    <property type="match status" value="1"/>
</dbReference>
<dbReference type="Pfam" id="PF00583">
    <property type="entry name" value="Acetyltransf_1"/>
    <property type="match status" value="1"/>
</dbReference>
<dbReference type="PANTHER" id="PTHR13947">
    <property type="entry name" value="GNAT FAMILY N-ACETYLTRANSFERASE"/>
    <property type="match status" value="1"/>
</dbReference>
<dbReference type="Gene3D" id="3.40.630.30">
    <property type="match status" value="1"/>
</dbReference>
<dbReference type="InterPro" id="IPR016181">
    <property type="entry name" value="Acyl_CoA_acyltransferase"/>
</dbReference>
<feature type="compositionally biased region" description="Acidic residues" evidence="2">
    <location>
        <begin position="7"/>
        <end position="17"/>
    </location>
</feature>
<keyword evidence="1 4" id="KW-0808">Transferase</keyword>
<evidence type="ECO:0000313" key="4">
    <source>
        <dbReference type="EMBL" id="SNS84553.1"/>
    </source>
</evidence>
<evidence type="ECO:0000256" key="1">
    <source>
        <dbReference type="ARBA" id="ARBA00022679"/>
    </source>
</evidence>
<feature type="region of interest" description="Disordered" evidence="2">
    <location>
        <begin position="1"/>
        <end position="44"/>
    </location>
</feature>
<dbReference type="RefSeq" id="WP_089326302.1">
    <property type="nucleotide sequence ID" value="NZ_FZOR01000010.1"/>
</dbReference>
<dbReference type="EMBL" id="FZOR01000010">
    <property type="protein sequence ID" value="SNS84553.1"/>
    <property type="molecule type" value="Genomic_DNA"/>
</dbReference>
<dbReference type="CDD" id="cd04301">
    <property type="entry name" value="NAT_SF"/>
    <property type="match status" value="1"/>
</dbReference>
<protein>
    <submittedName>
        <fullName evidence="4">Acetyltransferase (GNAT) family protein</fullName>
    </submittedName>
</protein>
<sequence length="209" mass="22319">MLRQDTGGEDLGEEETGREDVDTRDAGTRDAGTGDAGTEDAGREGTGRVFVRVARPEEYGLVGDLTVEVYVHGGLVSPESSYVRTLRDAGDRAAKAELLVAEVAGEIAGAVAYCPPGSPYAELAGPGEAEFRMLAVREAERRTGVGRAMVRACVERARAAGLAGLRLSTQRNMAAAQRMYERMGFVRTPERDWSPVPGVDLLTYALPLC</sequence>
<reference evidence="4 5" key="1">
    <citation type="submission" date="2017-06" db="EMBL/GenBank/DDBJ databases">
        <authorList>
            <person name="Kim H.J."/>
            <person name="Triplett B.A."/>
        </authorList>
    </citation>
    <scope>NUCLEOTIDE SEQUENCE [LARGE SCALE GENOMIC DNA]</scope>
    <source>
        <strain evidence="4 5">DSM 44715</strain>
    </source>
</reference>
<dbReference type="InterPro" id="IPR050769">
    <property type="entry name" value="NAT_camello-type"/>
</dbReference>
<organism evidence="4 5">
    <name type="scientific">Actinomadura meyerae</name>
    <dbReference type="NCBI Taxonomy" id="240840"/>
    <lineage>
        <taxon>Bacteria</taxon>
        <taxon>Bacillati</taxon>
        <taxon>Actinomycetota</taxon>
        <taxon>Actinomycetes</taxon>
        <taxon>Streptosporangiales</taxon>
        <taxon>Thermomonosporaceae</taxon>
        <taxon>Actinomadura</taxon>
    </lineage>
</organism>
<dbReference type="PANTHER" id="PTHR13947:SF37">
    <property type="entry name" value="LD18367P"/>
    <property type="match status" value="1"/>
</dbReference>
<dbReference type="Proteomes" id="UP000198318">
    <property type="component" value="Unassembled WGS sequence"/>
</dbReference>
<name>A0A239HUY9_9ACTN</name>
<keyword evidence="5" id="KW-1185">Reference proteome</keyword>
<evidence type="ECO:0000259" key="3">
    <source>
        <dbReference type="PROSITE" id="PS51186"/>
    </source>
</evidence>
<dbReference type="PROSITE" id="PS51186">
    <property type="entry name" value="GNAT"/>
    <property type="match status" value="1"/>
</dbReference>
<dbReference type="GO" id="GO:0008080">
    <property type="term" value="F:N-acetyltransferase activity"/>
    <property type="evidence" value="ECO:0007669"/>
    <property type="project" value="InterPro"/>
</dbReference>
<evidence type="ECO:0000313" key="5">
    <source>
        <dbReference type="Proteomes" id="UP000198318"/>
    </source>
</evidence>
<dbReference type="OrthoDB" id="273614at2"/>
<accession>A0A239HUY9</accession>
<gene>
    <name evidence="4" type="ORF">SAMN05443665_1010140</name>
</gene>
<proteinExistence type="predicted"/>
<dbReference type="AlphaFoldDB" id="A0A239HUY9"/>
<feature type="compositionally biased region" description="Basic and acidic residues" evidence="2">
    <location>
        <begin position="18"/>
        <end position="28"/>
    </location>
</feature>
<feature type="domain" description="N-acetyltransferase" evidence="3">
    <location>
        <begin position="49"/>
        <end position="209"/>
    </location>
</feature>
<evidence type="ECO:0000256" key="2">
    <source>
        <dbReference type="SAM" id="MobiDB-lite"/>
    </source>
</evidence>